<evidence type="ECO:0000313" key="2">
    <source>
        <dbReference type="Proteomes" id="UP001374803"/>
    </source>
</evidence>
<keyword evidence="2" id="KW-1185">Reference proteome</keyword>
<name>A0ABZ2LDY2_9BACT</name>
<proteinExistence type="predicted"/>
<dbReference type="SUPFAM" id="SSF51445">
    <property type="entry name" value="(Trans)glycosidases"/>
    <property type="match status" value="1"/>
</dbReference>
<sequence>MLDFHLKTAAFALTLCLGAGCAAGDRDHDIPRNDDSLTAAERKPLVLGMYNNTAIAPGTESANASTFRAVADEYFVGGKTKVHRVFNTYSNFPDTYAKSAGGQDPASGNVSFLSVKPPNDDVKGVIDGVYDAKITSLAESMPSGSYLTMYHEPENDMDGATFVQMFRHFYAVSKKANPNVLVGYVAMDYQWREGSASTKNPDDWWIGADATDYLAIDAYIRDWKPIVDLSQQGDFQRWYQWALPKGKPILITEYSIVLSQKIPDSRRADLIRKSLDYVWGQPKIRMVLWWNQVGNDEGVFQLSPTTSARAGSPLALEAWNEKVNQYGSSNTSIFDW</sequence>
<dbReference type="Proteomes" id="UP001374803">
    <property type="component" value="Chromosome"/>
</dbReference>
<protein>
    <recommendedName>
        <fullName evidence="3">GH26 domain-containing protein</fullName>
    </recommendedName>
</protein>
<accession>A0ABZ2LDY2</accession>
<dbReference type="InterPro" id="IPR017853">
    <property type="entry name" value="GH"/>
</dbReference>
<evidence type="ECO:0008006" key="3">
    <source>
        <dbReference type="Google" id="ProtNLM"/>
    </source>
</evidence>
<dbReference type="Gene3D" id="3.20.20.80">
    <property type="entry name" value="Glycosidases"/>
    <property type="match status" value="1"/>
</dbReference>
<dbReference type="RefSeq" id="WP_394837668.1">
    <property type="nucleotide sequence ID" value="NZ_CP089929.1"/>
</dbReference>
<reference evidence="1" key="1">
    <citation type="submission" date="2021-12" db="EMBL/GenBank/DDBJ databases">
        <title>Discovery of the Pendulisporaceae a myxobacterial family with distinct sporulation behavior and unique specialized metabolism.</title>
        <authorList>
            <person name="Garcia R."/>
            <person name="Popoff A."/>
            <person name="Bader C.D."/>
            <person name="Loehr J."/>
            <person name="Walesch S."/>
            <person name="Walt C."/>
            <person name="Boldt J."/>
            <person name="Bunk B."/>
            <person name="Haeckl F.J.F.P.J."/>
            <person name="Gunesch A.P."/>
            <person name="Birkelbach J."/>
            <person name="Nuebel U."/>
            <person name="Pietschmann T."/>
            <person name="Bach T."/>
            <person name="Mueller R."/>
        </authorList>
    </citation>
    <scope>NUCLEOTIDE SEQUENCE</scope>
    <source>
        <strain evidence="1">MSr11367</strain>
    </source>
</reference>
<organism evidence="1 2">
    <name type="scientific">Pendulispora rubella</name>
    <dbReference type="NCBI Taxonomy" id="2741070"/>
    <lineage>
        <taxon>Bacteria</taxon>
        <taxon>Pseudomonadati</taxon>
        <taxon>Myxococcota</taxon>
        <taxon>Myxococcia</taxon>
        <taxon>Myxococcales</taxon>
        <taxon>Sorangiineae</taxon>
        <taxon>Pendulisporaceae</taxon>
        <taxon>Pendulispora</taxon>
    </lineage>
</organism>
<dbReference type="EMBL" id="CP089983">
    <property type="protein sequence ID" value="WXB07996.1"/>
    <property type="molecule type" value="Genomic_DNA"/>
</dbReference>
<evidence type="ECO:0000313" key="1">
    <source>
        <dbReference type="EMBL" id="WXB07996.1"/>
    </source>
</evidence>
<gene>
    <name evidence="1" type="ORF">LVJ94_12235</name>
</gene>
<dbReference type="PROSITE" id="PS51257">
    <property type="entry name" value="PROKAR_LIPOPROTEIN"/>
    <property type="match status" value="1"/>
</dbReference>